<dbReference type="PANTHER" id="PTHR43130">
    <property type="entry name" value="ARAC-FAMILY TRANSCRIPTIONAL REGULATOR"/>
    <property type="match status" value="1"/>
</dbReference>
<comment type="caution">
    <text evidence="5">The sequence shown here is derived from an EMBL/GenBank/DDBJ whole genome shotgun (WGS) entry which is preliminary data.</text>
</comment>
<dbReference type="Gene3D" id="1.10.10.60">
    <property type="entry name" value="Homeodomain-like"/>
    <property type="match status" value="1"/>
</dbReference>
<sequence>MRVGFVLLESFTLNAFSGFIEAMRLSADKGGRSRQIACGWEIMGGQDVTASCGLKITPTSDLADPTQFDYIAVCGGNGYMERRQPRWLDDYLHRAAAAGTPLIGLCTGTFNIARAGLMEGYVACVHWNVFEAFSEQFPHIQAVPDRIFIHAGDRISCAGSAGACDLALHLITQHCGHEKAQQSIRHMMLQGVRPSTHPQAHFYGEMQNVQDSAVRRVVHLMEQSLNEPPPVPELARQAGISPRQLDRRFIAALNQTPSRYFRDMRLRYGAWLLTHTTDRIAQIAADTGFADAAHFSRAFRALYDAAPQAYRTVMQPEPQIREVPDQALSAA</sequence>
<dbReference type="InterPro" id="IPR009057">
    <property type="entry name" value="Homeodomain-like_sf"/>
</dbReference>
<dbReference type="SMART" id="SM00342">
    <property type="entry name" value="HTH_ARAC"/>
    <property type="match status" value="1"/>
</dbReference>
<dbReference type="SUPFAM" id="SSF46689">
    <property type="entry name" value="Homeodomain-like"/>
    <property type="match status" value="2"/>
</dbReference>
<dbReference type="Pfam" id="PF12833">
    <property type="entry name" value="HTH_18"/>
    <property type="match status" value="1"/>
</dbReference>
<dbReference type="GO" id="GO:0003700">
    <property type="term" value="F:DNA-binding transcription factor activity"/>
    <property type="evidence" value="ECO:0007669"/>
    <property type="project" value="InterPro"/>
</dbReference>
<dbReference type="InterPro" id="IPR018062">
    <property type="entry name" value="HTH_AraC-typ_CS"/>
</dbReference>
<dbReference type="CDD" id="cd03136">
    <property type="entry name" value="GATase1_AraC_ArgR_like"/>
    <property type="match status" value="1"/>
</dbReference>
<dbReference type="STRING" id="391937.NA2_05196"/>
<dbReference type="SUPFAM" id="SSF52317">
    <property type="entry name" value="Class I glutamine amidotransferase-like"/>
    <property type="match status" value="1"/>
</dbReference>
<dbReference type="Gene3D" id="3.40.50.880">
    <property type="match status" value="1"/>
</dbReference>
<name>K2LR30_9HYPH</name>
<dbReference type="GO" id="GO:0043565">
    <property type="term" value="F:sequence-specific DNA binding"/>
    <property type="evidence" value="ECO:0007669"/>
    <property type="project" value="InterPro"/>
</dbReference>
<protein>
    <submittedName>
        <fullName evidence="5">AraC family transcriptional regulator</fullName>
    </submittedName>
</protein>
<keyword evidence="6" id="KW-1185">Reference proteome</keyword>
<dbReference type="PRINTS" id="PR00032">
    <property type="entry name" value="HTHARAC"/>
</dbReference>
<dbReference type="InterPro" id="IPR029062">
    <property type="entry name" value="Class_I_gatase-like"/>
</dbReference>
<keyword evidence="2" id="KW-0238">DNA-binding</keyword>
<dbReference type="Pfam" id="PF01965">
    <property type="entry name" value="DJ-1_PfpI"/>
    <property type="match status" value="1"/>
</dbReference>
<dbReference type="eggNOG" id="COG4977">
    <property type="taxonomic scope" value="Bacteria"/>
</dbReference>
<reference evidence="5 6" key="1">
    <citation type="journal article" date="2012" name="J. Bacteriol.">
        <title>Genome Sequence of Nitratireductor pacificus Type Strain pht-3B.</title>
        <authorList>
            <person name="Lai Q."/>
            <person name="Li G."/>
            <person name="Shao Z."/>
        </authorList>
    </citation>
    <scope>NUCLEOTIDE SEQUENCE [LARGE SCALE GENOMIC DNA]</scope>
    <source>
        <strain evidence="6">pht-3B</strain>
    </source>
</reference>
<dbReference type="EMBL" id="AMRM01000004">
    <property type="protein sequence ID" value="EKF20159.1"/>
    <property type="molecule type" value="Genomic_DNA"/>
</dbReference>
<evidence type="ECO:0000259" key="4">
    <source>
        <dbReference type="PROSITE" id="PS01124"/>
    </source>
</evidence>
<evidence type="ECO:0000313" key="5">
    <source>
        <dbReference type="EMBL" id="EKF20159.1"/>
    </source>
</evidence>
<dbReference type="PANTHER" id="PTHR43130:SF3">
    <property type="entry name" value="HTH-TYPE TRANSCRIPTIONAL REGULATOR RV1931C"/>
    <property type="match status" value="1"/>
</dbReference>
<dbReference type="PATRIC" id="fig|391937.3.peg.1067"/>
<evidence type="ECO:0000256" key="1">
    <source>
        <dbReference type="ARBA" id="ARBA00023015"/>
    </source>
</evidence>
<organism evidence="5 6">
    <name type="scientific">Nitratireductor pacificus pht-3B</name>
    <dbReference type="NCBI Taxonomy" id="391937"/>
    <lineage>
        <taxon>Bacteria</taxon>
        <taxon>Pseudomonadati</taxon>
        <taxon>Pseudomonadota</taxon>
        <taxon>Alphaproteobacteria</taxon>
        <taxon>Hyphomicrobiales</taxon>
        <taxon>Phyllobacteriaceae</taxon>
        <taxon>Nitratireductor</taxon>
    </lineage>
</organism>
<keyword evidence="3" id="KW-0804">Transcription</keyword>
<dbReference type="InterPro" id="IPR052158">
    <property type="entry name" value="INH-QAR"/>
</dbReference>
<dbReference type="InterPro" id="IPR002818">
    <property type="entry name" value="DJ-1/PfpI"/>
</dbReference>
<dbReference type="PROSITE" id="PS01124">
    <property type="entry name" value="HTH_ARAC_FAMILY_2"/>
    <property type="match status" value="1"/>
</dbReference>
<feature type="domain" description="HTH araC/xylS-type" evidence="4">
    <location>
        <begin position="215"/>
        <end position="313"/>
    </location>
</feature>
<accession>K2LR30</accession>
<dbReference type="InterPro" id="IPR018060">
    <property type="entry name" value="HTH_AraC"/>
</dbReference>
<evidence type="ECO:0000256" key="2">
    <source>
        <dbReference type="ARBA" id="ARBA00023125"/>
    </source>
</evidence>
<evidence type="ECO:0000313" key="6">
    <source>
        <dbReference type="Proteomes" id="UP000006786"/>
    </source>
</evidence>
<keyword evidence="1" id="KW-0805">Transcription regulation</keyword>
<proteinExistence type="predicted"/>
<dbReference type="AlphaFoldDB" id="K2LR30"/>
<gene>
    <name evidence="5" type="ORF">NA2_05196</name>
</gene>
<dbReference type="InterPro" id="IPR020449">
    <property type="entry name" value="Tscrpt_reg_AraC-type_HTH"/>
</dbReference>
<dbReference type="Proteomes" id="UP000006786">
    <property type="component" value="Unassembled WGS sequence"/>
</dbReference>
<dbReference type="PROSITE" id="PS00041">
    <property type="entry name" value="HTH_ARAC_FAMILY_1"/>
    <property type="match status" value="2"/>
</dbReference>
<evidence type="ECO:0000256" key="3">
    <source>
        <dbReference type="ARBA" id="ARBA00023163"/>
    </source>
</evidence>